<evidence type="ECO:0000256" key="1">
    <source>
        <dbReference type="SAM" id="MobiDB-lite"/>
    </source>
</evidence>
<reference evidence="2 3" key="1">
    <citation type="journal article" date="2009" name="Nature">
        <title>The Sorghum bicolor genome and the diversification of grasses.</title>
        <authorList>
            <person name="Paterson A.H."/>
            <person name="Bowers J.E."/>
            <person name="Bruggmann R."/>
            <person name="Dubchak I."/>
            <person name="Grimwood J."/>
            <person name="Gundlach H."/>
            <person name="Haberer G."/>
            <person name="Hellsten U."/>
            <person name="Mitros T."/>
            <person name="Poliakov A."/>
            <person name="Schmutz J."/>
            <person name="Spannagl M."/>
            <person name="Tang H."/>
            <person name="Wang X."/>
            <person name="Wicker T."/>
            <person name="Bharti A.K."/>
            <person name="Chapman J."/>
            <person name="Feltus F.A."/>
            <person name="Gowik U."/>
            <person name="Grigoriev I.V."/>
            <person name="Lyons E."/>
            <person name="Maher C.A."/>
            <person name="Martis M."/>
            <person name="Narechania A."/>
            <person name="Otillar R.P."/>
            <person name="Penning B.W."/>
            <person name="Salamov A.A."/>
            <person name="Wang Y."/>
            <person name="Zhang L."/>
            <person name="Carpita N.C."/>
            <person name="Freeling M."/>
            <person name="Gingle A.R."/>
            <person name="Hash C.T."/>
            <person name="Keller B."/>
            <person name="Klein P."/>
            <person name="Kresovich S."/>
            <person name="McCann M.C."/>
            <person name="Ming R."/>
            <person name="Peterson D.G."/>
            <person name="Mehboob-ur-Rahman"/>
            <person name="Ware D."/>
            <person name="Westhoff P."/>
            <person name="Mayer K.F."/>
            <person name="Messing J."/>
            <person name="Rokhsar D.S."/>
        </authorList>
    </citation>
    <scope>NUCLEOTIDE SEQUENCE [LARGE SCALE GENOMIC DNA]</scope>
    <source>
        <strain evidence="3">cv. BTx623</strain>
    </source>
</reference>
<evidence type="ECO:0000313" key="3">
    <source>
        <dbReference type="Proteomes" id="UP000000768"/>
    </source>
</evidence>
<organism evidence="2 3">
    <name type="scientific">Sorghum bicolor</name>
    <name type="common">Sorghum</name>
    <name type="synonym">Sorghum vulgare</name>
    <dbReference type="NCBI Taxonomy" id="4558"/>
    <lineage>
        <taxon>Eukaryota</taxon>
        <taxon>Viridiplantae</taxon>
        <taxon>Streptophyta</taxon>
        <taxon>Embryophyta</taxon>
        <taxon>Tracheophyta</taxon>
        <taxon>Spermatophyta</taxon>
        <taxon>Magnoliopsida</taxon>
        <taxon>Liliopsida</taxon>
        <taxon>Poales</taxon>
        <taxon>Poaceae</taxon>
        <taxon>PACMAD clade</taxon>
        <taxon>Panicoideae</taxon>
        <taxon>Andropogonodae</taxon>
        <taxon>Andropogoneae</taxon>
        <taxon>Sorghinae</taxon>
        <taxon>Sorghum</taxon>
    </lineage>
</organism>
<protein>
    <submittedName>
        <fullName evidence="2">Uncharacterized protein</fullName>
    </submittedName>
</protein>
<proteinExistence type="predicted"/>
<evidence type="ECO:0000313" key="2">
    <source>
        <dbReference type="EMBL" id="OQU80279.1"/>
    </source>
</evidence>
<name>A0A1Z5R9N7_SORBI</name>
<dbReference type="Gramene" id="OQU80279">
    <property type="protein sequence ID" value="OQU80279"/>
    <property type="gene ID" value="SORBI_3007G104201"/>
</dbReference>
<accession>A0A1Z5R9N7</accession>
<feature type="region of interest" description="Disordered" evidence="1">
    <location>
        <begin position="1"/>
        <end position="24"/>
    </location>
</feature>
<sequence length="203" mass="23574">MLRRGQGPLKGTSEPNAPGETAVRKVEKIEFQNLINRPTLYSAGLPRKDGEFSLPMHPGHPRRRRPTIYDDDEFMAERWKWLLGVAESERKRLFRPGNYSNNEQLPGGDWQLPPAVPFDDPYEQLPATLFDIPSERSPIEWPRAWKVVVHVTWELAAQKEKYVVPICDLSPCQFHSQDVCFGGNFDDWTSFDRLVTFLFRYIL</sequence>
<reference evidence="3" key="2">
    <citation type="journal article" date="2018" name="Plant J.">
        <title>The Sorghum bicolor reference genome: improved assembly, gene annotations, a transcriptome atlas, and signatures of genome organization.</title>
        <authorList>
            <person name="McCormick R.F."/>
            <person name="Truong S.K."/>
            <person name="Sreedasyam A."/>
            <person name="Jenkins J."/>
            <person name="Shu S."/>
            <person name="Sims D."/>
            <person name="Kennedy M."/>
            <person name="Amirebrahimi M."/>
            <person name="Weers B.D."/>
            <person name="McKinley B."/>
            <person name="Mattison A."/>
            <person name="Morishige D.T."/>
            <person name="Grimwood J."/>
            <person name="Schmutz J."/>
            <person name="Mullet J.E."/>
        </authorList>
    </citation>
    <scope>NUCLEOTIDE SEQUENCE [LARGE SCALE GENOMIC DNA]</scope>
    <source>
        <strain evidence="3">cv. BTx623</strain>
    </source>
</reference>
<dbReference type="EMBL" id="CM000766">
    <property type="protein sequence ID" value="OQU80279.1"/>
    <property type="molecule type" value="Genomic_DNA"/>
</dbReference>
<keyword evidence="3" id="KW-1185">Reference proteome</keyword>
<dbReference type="Proteomes" id="UP000000768">
    <property type="component" value="Chromosome 7"/>
</dbReference>
<gene>
    <name evidence="2" type="ORF">SORBI_3007G104201</name>
</gene>
<dbReference type="InParanoid" id="A0A1Z5R9N7"/>
<dbReference type="AlphaFoldDB" id="A0A1Z5R9N7"/>